<comment type="similarity">
    <text evidence="6">Belongs to the type IV zinc-finger family. Class B subfamily.</text>
</comment>
<dbReference type="SMART" id="SM00401">
    <property type="entry name" value="ZnF_GATA"/>
    <property type="match status" value="1"/>
</dbReference>
<dbReference type="Pfam" id="PF00320">
    <property type="entry name" value="GATA"/>
    <property type="match status" value="1"/>
</dbReference>
<dbReference type="EMBL" id="HBFB01017486">
    <property type="protein sequence ID" value="CAD8680849.1"/>
    <property type="molecule type" value="Transcribed_RNA"/>
</dbReference>
<feature type="region of interest" description="Disordered" evidence="9">
    <location>
        <begin position="70"/>
        <end position="107"/>
    </location>
</feature>
<evidence type="ECO:0000256" key="8">
    <source>
        <dbReference type="PROSITE-ProRule" id="PRU00094"/>
    </source>
</evidence>
<evidence type="ECO:0000259" key="10">
    <source>
        <dbReference type="PROSITE" id="PS50114"/>
    </source>
</evidence>
<dbReference type="Gene3D" id="3.30.50.10">
    <property type="entry name" value="Erythroid Transcription Factor GATA-1, subunit A"/>
    <property type="match status" value="1"/>
</dbReference>
<evidence type="ECO:0000256" key="4">
    <source>
        <dbReference type="ARBA" id="ARBA00023015"/>
    </source>
</evidence>
<gene>
    <name evidence="11" type="ORF">CLEI1391_LOCUS9807</name>
</gene>
<evidence type="ECO:0000256" key="7">
    <source>
        <dbReference type="ARBA" id="ARBA00037539"/>
    </source>
</evidence>
<feature type="domain" description="GATA-type" evidence="10">
    <location>
        <begin position="35"/>
        <end position="69"/>
    </location>
</feature>
<keyword evidence="4" id="KW-0805">Transcription regulation</keyword>
<dbReference type="GO" id="GO:0043565">
    <property type="term" value="F:sequence-specific DNA binding"/>
    <property type="evidence" value="ECO:0007669"/>
    <property type="project" value="InterPro"/>
</dbReference>
<feature type="compositionally biased region" description="Acidic residues" evidence="9">
    <location>
        <begin position="92"/>
        <end position="102"/>
    </location>
</feature>
<dbReference type="PROSITE" id="PS00344">
    <property type="entry name" value="GATA_ZN_FINGER_1"/>
    <property type="match status" value="1"/>
</dbReference>
<sequence length="418" mass="42144">MQKRTYDDAFPASFKPEQATAVMEARSPKAGGKIRSCFECGATDTPQWRQGPAGARSLCNACGVRHSRHVRKAGKGKAKSGGHHSPGTASWDECEDSEDTNSEDTSKGTTIAVHHPVLPPLYAGAASPAVPASPVSSAPSLLTHGARRVANMGAARSLSMPTSGLPACAVPASLAPHSAPAESDEHEDSEAGLILLSMAHQASTAATTASPARTVSVGTPASRPPPTAALAAQLAAQAQAQAPAPPADLMSQYMSSDTLAQLMPHLGPAQVAELRALCAAFDSSYQELVSAHAACEAVGKILTVKAQQAGAMRAAARHVIEGLVVQASEAVRGPEVRQALAASLSAASSGAAAPTTTTTGAAGTSSGTVQPAARQQVVDDTAASEPERQASATVPAAAASEAAAAVCGHPRLHALTQI</sequence>
<dbReference type="PANTHER" id="PTHR47172">
    <property type="entry name" value="OS01G0976800 PROTEIN"/>
    <property type="match status" value="1"/>
</dbReference>
<protein>
    <recommendedName>
        <fullName evidence="10">GATA-type domain-containing protein</fullName>
    </recommendedName>
</protein>
<comment type="function">
    <text evidence="7">Transcriptional regulator that specifically binds 5'-GATA-3' or 5'-GAT-3' motifs within gene promoters.</text>
</comment>
<dbReference type="SUPFAM" id="SSF57716">
    <property type="entry name" value="Glucocorticoid receptor-like (DNA-binding domain)"/>
    <property type="match status" value="1"/>
</dbReference>
<feature type="region of interest" description="Disordered" evidence="9">
    <location>
        <begin position="205"/>
        <end position="230"/>
    </location>
</feature>
<keyword evidence="2 8" id="KW-0863">Zinc-finger</keyword>
<dbReference type="InterPro" id="IPR000679">
    <property type="entry name" value="Znf_GATA"/>
</dbReference>
<name>A0A7S0WRZ3_9CHLO</name>
<dbReference type="CDD" id="cd00202">
    <property type="entry name" value="ZnF_GATA"/>
    <property type="match status" value="1"/>
</dbReference>
<feature type="region of interest" description="Disordered" evidence="9">
    <location>
        <begin position="347"/>
        <end position="371"/>
    </location>
</feature>
<evidence type="ECO:0000256" key="1">
    <source>
        <dbReference type="ARBA" id="ARBA00022723"/>
    </source>
</evidence>
<feature type="compositionally biased region" description="Low complexity" evidence="9">
    <location>
        <begin position="205"/>
        <end position="216"/>
    </location>
</feature>
<feature type="compositionally biased region" description="Basic residues" evidence="9">
    <location>
        <begin position="70"/>
        <end position="82"/>
    </location>
</feature>
<proteinExistence type="inferred from homology"/>
<accession>A0A7S0WRZ3</accession>
<evidence type="ECO:0000256" key="9">
    <source>
        <dbReference type="SAM" id="MobiDB-lite"/>
    </source>
</evidence>
<keyword evidence="1" id="KW-0479">Metal-binding</keyword>
<evidence type="ECO:0000256" key="5">
    <source>
        <dbReference type="ARBA" id="ARBA00023163"/>
    </source>
</evidence>
<dbReference type="PANTHER" id="PTHR47172:SF24">
    <property type="entry name" value="GATA ZINC FINGER DOMAIN-CONTAINING PROTEIN 14-RELATED"/>
    <property type="match status" value="1"/>
</dbReference>
<evidence type="ECO:0000256" key="6">
    <source>
        <dbReference type="ARBA" id="ARBA00024019"/>
    </source>
</evidence>
<dbReference type="InterPro" id="IPR013088">
    <property type="entry name" value="Znf_NHR/GATA"/>
</dbReference>
<dbReference type="GO" id="GO:0008270">
    <property type="term" value="F:zinc ion binding"/>
    <property type="evidence" value="ECO:0007669"/>
    <property type="project" value="UniProtKB-KW"/>
</dbReference>
<organism evidence="11">
    <name type="scientific">Chlamydomonas leiostraca</name>
    <dbReference type="NCBI Taxonomy" id="1034604"/>
    <lineage>
        <taxon>Eukaryota</taxon>
        <taxon>Viridiplantae</taxon>
        <taxon>Chlorophyta</taxon>
        <taxon>core chlorophytes</taxon>
        <taxon>Chlorophyceae</taxon>
        <taxon>CS clade</taxon>
        <taxon>Chlamydomonadales</taxon>
        <taxon>Chlamydomonadaceae</taxon>
        <taxon>Chlamydomonas</taxon>
    </lineage>
</organism>
<evidence type="ECO:0000256" key="3">
    <source>
        <dbReference type="ARBA" id="ARBA00022833"/>
    </source>
</evidence>
<dbReference type="PROSITE" id="PS50114">
    <property type="entry name" value="GATA_ZN_FINGER_2"/>
    <property type="match status" value="1"/>
</dbReference>
<evidence type="ECO:0000313" key="11">
    <source>
        <dbReference type="EMBL" id="CAD8680849.1"/>
    </source>
</evidence>
<reference evidence="11" key="1">
    <citation type="submission" date="2021-01" db="EMBL/GenBank/DDBJ databases">
        <authorList>
            <person name="Corre E."/>
            <person name="Pelletier E."/>
            <person name="Niang G."/>
            <person name="Scheremetjew M."/>
            <person name="Finn R."/>
            <person name="Kale V."/>
            <person name="Holt S."/>
            <person name="Cochrane G."/>
            <person name="Meng A."/>
            <person name="Brown T."/>
            <person name="Cohen L."/>
        </authorList>
    </citation>
    <scope>NUCLEOTIDE SEQUENCE</scope>
    <source>
        <strain evidence="11">SAG 11-49</strain>
    </source>
</reference>
<feature type="compositionally biased region" description="Low complexity" evidence="9">
    <location>
        <begin position="347"/>
        <end position="368"/>
    </location>
</feature>
<evidence type="ECO:0000256" key="2">
    <source>
        <dbReference type="ARBA" id="ARBA00022771"/>
    </source>
</evidence>
<keyword evidence="5" id="KW-0804">Transcription</keyword>
<keyword evidence="3" id="KW-0862">Zinc</keyword>
<dbReference type="GO" id="GO:0006355">
    <property type="term" value="P:regulation of DNA-templated transcription"/>
    <property type="evidence" value="ECO:0007669"/>
    <property type="project" value="InterPro"/>
</dbReference>
<dbReference type="AlphaFoldDB" id="A0A7S0WRZ3"/>